<dbReference type="Proteomes" id="UP001596043">
    <property type="component" value="Unassembled WGS sequence"/>
</dbReference>
<reference evidence="2" key="1">
    <citation type="journal article" date="2019" name="Int. J. Syst. Evol. Microbiol.">
        <title>The Global Catalogue of Microorganisms (GCM) 10K type strain sequencing project: providing services to taxonomists for standard genome sequencing and annotation.</title>
        <authorList>
            <consortium name="The Broad Institute Genomics Platform"/>
            <consortium name="The Broad Institute Genome Sequencing Center for Infectious Disease"/>
            <person name="Wu L."/>
            <person name="Ma J."/>
        </authorList>
    </citation>
    <scope>NUCLEOTIDE SEQUENCE [LARGE SCALE GENOMIC DNA]</scope>
    <source>
        <strain evidence="2">YJ-61-S</strain>
    </source>
</reference>
<proteinExistence type="predicted"/>
<evidence type="ECO:0000313" key="2">
    <source>
        <dbReference type="Proteomes" id="UP001596043"/>
    </source>
</evidence>
<comment type="caution">
    <text evidence="1">The sequence shown here is derived from an EMBL/GenBank/DDBJ whole genome shotgun (WGS) entry which is preliminary data.</text>
</comment>
<name>A0ABV9HTY9_9FLAO</name>
<keyword evidence="2" id="KW-1185">Reference proteome</keyword>
<gene>
    <name evidence="1" type="ORF">ACFO3O_02370</name>
</gene>
<accession>A0ABV9HTY9</accession>
<dbReference type="RefSeq" id="WP_379976934.1">
    <property type="nucleotide sequence ID" value="NZ_JBHSFV010000001.1"/>
</dbReference>
<dbReference type="EMBL" id="JBHSFV010000001">
    <property type="protein sequence ID" value="MFC4632731.1"/>
    <property type="molecule type" value="Genomic_DNA"/>
</dbReference>
<sequence length="719" mass="80039">MSEITKIVQCFLPPMVAGSYQVTVDQDILRNKKSVQKIKKAFSFGVDAARFTLNAADIYSVYPPANRSGNYSGQLPHVIFSRRTLPWERTIDGKPPVFQREETPQQKQTPQVSPPVPWMALLLFDEDEMQALKINLGSLQDILPPSVPDTVIRPAISKESAFAKAELTLMEWENETDGCFTVDITKEQFDAYVPSMESLSFLAHAKEVSITHKDQEGILDTDADKSTGMFSVLVGNRVLTSGKSHTAIVVSLEGYAAYLKGATPKKEIPKGNSVRLVVLAHWNFDNSGEANFLQLVNGIHTRPMKIEKATEVAHLKSYFESGHVPLGHLTRAGATTISWYQGPFVPRLSPATSKKISFTASDGALRYDRTTGFFDVSFAAAWQLGRVLGLQNQEYARAMGAWRLSQIQEKAKNTQRDTINSLMNNQEAITVKSKLIQFLGVTTSTPEKIEVATTASIPEEARSFLTELYQLKGVPFSYLVPHEFYLEKEHADSGIMTVFYLDPNWMEALLDGALSIGRLDDTDHILDRVLSEGLIDGYIDQKSNESKTDPDLRVLNVTGFLLRSDVVSGWRGLEILAYDSDGELLPALRFERIDDDIFLGIFNGNIASITIKQPFEGLHFGIKMDSNRESNRYQKNLKEDDGSPLEASREAINVNNELNNGLIENDIIDVAGLASLMKQKLNPVAIAQNKEVHFTSAEFAYQMVDSPVKREITITLNVS</sequence>
<protein>
    <submittedName>
        <fullName evidence="1">Uncharacterized protein</fullName>
    </submittedName>
</protein>
<evidence type="ECO:0000313" key="1">
    <source>
        <dbReference type="EMBL" id="MFC4632731.1"/>
    </source>
</evidence>
<organism evidence="1 2">
    <name type="scientific">Dokdonia ponticola</name>
    <dbReference type="NCBI Taxonomy" id="2041041"/>
    <lineage>
        <taxon>Bacteria</taxon>
        <taxon>Pseudomonadati</taxon>
        <taxon>Bacteroidota</taxon>
        <taxon>Flavobacteriia</taxon>
        <taxon>Flavobacteriales</taxon>
        <taxon>Flavobacteriaceae</taxon>
        <taxon>Dokdonia</taxon>
    </lineage>
</organism>